<dbReference type="RefSeq" id="WP_145088297.1">
    <property type="nucleotide sequence ID" value="NZ_CP036274.1"/>
</dbReference>
<evidence type="ECO:0000313" key="3">
    <source>
        <dbReference type="Proteomes" id="UP000315017"/>
    </source>
</evidence>
<dbReference type="KEGG" id="aagg:ETAA8_25400"/>
<gene>
    <name evidence="2" type="ORF">ETAA8_25400</name>
</gene>
<dbReference type="InterPro" id="IPR025402">
    <property type="entry name" value="DMP19_C"/>
</dbReference>
<organism evidence="2 3">
    <name type="scientific">Anatilimnocola aggregata</name>
    <dbReference type="NCBI Taxonomy" id="2528021"/>
    <lineage>
        <taxon>Bacteria</taxon>
        <taxon>Pseudomonadati</taxon>
        <taxon>Planctomycetota</taxon>
        <taxon>Planctomycetia</taxon>
        <taxon>Pirellulales</taxon>
        <taxon>Pirellulaceae</taxon>
        <taxon>Anatilimnocola</taxon>
    </lineage>
</organism>
<accession>A0A517YBE8</accession>
<dbReference type="OrthoDB" id="9255678at2"/>
<reference evidence="2 3" key="1">
    <citation type="submission" date="2019-02" db="EMBL/GenBank/DDBJ databases">
        <title>Deep-cultivation of Planctomycetes and their phenomic and genomic characterization uncovers novel biology.</title>
        <authorList>
            <person name="Wiegand S."/>
            <person name="Jogler M."/>
            <person name="Boedeker C."/>
            <person name="Pinto D."/>
            <person name="Vollmers J."/>
            <person name="Rivas-Marin E."/>
            <person name="Kohn T."/>
            <person name="Peeters S.H."/>
            <person name="Heuer A."/>
            <person name="Rast P."/>
            <person name="Oberbeckmann S."/>
            <person name="Bunk B."/>
            <person name="Jeske O."/>
            <person name="Meyerdierks A."/>
            <person name="Storesund J.E."/>
            <person name="Kallscheuer N."/>
            <person name="Luecker S."/>
            <person name="Lage O.M."/>
            <person name="Pohl T."/>
            <person name="Merkel B.J."/>
            <person name="Hornburger P."/>
            <person name="Mueller R.-W."/>
            <person name="Bruemmer F."/>
            <person name="Labrenz M."/>
            <person name="Spormann A.M."/>
            <person name="Op den Camp H."/>
            <person name="Overmann J."/>
            <person name="Amann R."/>
            <person name="Jetten M.S.M."/>
            <person name="Mascher T."/>
            <person name="Medema M.H."/>
            <person name="Devos D.P."/>
            <person name="Kaster A.-K."/>
            <person name="Ovreas L."/>
            <person name="Rohde M."/>
            <person name="Galperin M.Y."/>
            <person name="Jogler C."/>
        </authorList>
    </citation>
    <scope>NUCLEOTIDE SEQUENCE [LARGE SCALE GENOMIC DNA]</scope>
    <source>
        <strain evidence="2 3">ETA_A8</strain>
    </source>
</reference>
<proteinExistence type="predicted"/>
<dbReference type="Pfam" id="PF14300">
    <property type="entry name" value="DMP19"/>
    <property type="match status" value="1"/>
</dbReference>
<protein>
    <recommendedName>
        <fullName evidence="1">DNA mimic protein DMP19 C-terminal domain-containing protein</fullName>
    </recommendedName>
</protein>
<name>A0A517YBE8_9BACT</name>
<keyword evidence="3" id="KW-1185">Reference proteome</keyword>
<sequence length="148" mass="16514">MNDQESLLEHASTIAFEKLKVAGGEISLLDEPFRTVALVFSAQGVIDNGGLNYFFESDWPGNPSYSLFADAYRRIGSVDAANAIQDAATSFGISFPERDSKLRNEFMEKQFGADGAWEVQWDDAVCGDERVWSNLEKWIRSNTGNTFK</sequence>
<dbReference type="EMBL" id="CP036274">
    <property type="protein sequence ID" value="QDU27452.1"/>
    <property type="molecule type" value="Genomic_DNA"/>
</dbReference>
<dbReference type="Gene3D" id="1.20.1420.60">
    <property type="match status" value="1"/>
</dbReference>
<dbReference type="Proteomes" id="UP000315017">
    <property type="component" value="Chromosome"/>
</dbReference>
<dbReference type="AlphaFoldDB" id="A0A517YBE8"/>
<evidence type="ECO:0000259" key="1">
    <source>
        <dbReference type="Pfam" id="PF14300"/>
    </source>
</evidence>
<evidence type="ECO:0000313" key="2">
    <source>
        <dbReference type="EMBL" id="QDU27452.1"/>
    </source>
</evidence>
<feature type="domain" description="DNA mimic protein DMP19 C-terminal" evidence="1">
    <location>
        <begin position="29"/>
        <end position="142"/>
    </location>
</feature>